<dbReference type="InterPro" id="IPR002656">
    <property type="entry name" value="Acyl_transf_3_dom"/>
</dbReference>
<keyword evidence="1" id="KW-1133">Transmembrane helix</keyword>
<proteinExistence type="predicted"/>
<dbReference type="GO" id="GO:0016747">
    <property type="term" value="F:acyltransferase activity, transferring groups other than amino-acyl groups"/>
    <property type="evidence" value="ECO:0007669"/>
    <property type="project" value="InterPro"/>
</dbReference>
<name>A0A172TZ78_9BACT</name>
<dbReference type="PANTHER" id="PTHR23028">
    <property type="entry name" value="ACETYLTRANSFERASE"/>
    <property type="match status" value="1"/>
</dbReference>
<evidence type="ECO:0000313" key="4">
    <source>
        <dbReference type="Proteomes" id="UP000077177"/>
    </source>
</evidence>
<feature type="transmembrane region" description="Helical" evidence="1">
    <location>
        <begin position="245"/>
        <end position="264"/>
    </location>
</feature>
<dbReference type="Pfam" id="PF01757">
    <property type="entry name" value="Acyl_transf_3"/>
    <property type="match status" value="1"/>
</dbReference>
<sequence length="382" mass="43555">MPITIAPPRSASLLKTGSSIRFPAHYPALDSLRGLAALSVFLGHFLGTCNEDNPLIQAIRKSPIAMLCNASSAVLLFFVLSGFVLALPYINKERPLPLLSFYVKRVSRIYPAFAFSIILALFFQQYLFNAAAMHPFSGWIKSLWTWDIRYSFKEIRKTFGLGIIPFNLRIVNPVFWSLVVEMKMSLLLPFFVLIARKLNAPLNILLLLVLIFKNGINSGTLFGLFYMGILLAKYKDNLLSFIQRFPPLILIGIAVVLYSTRYLFHLESHRGVIILYMVGMGASIFILMLLQPSRIANLFSSKPLHLFGKWSYSFYLLHIPFLLVFCTLFSNNYTLSLIYILACTFIGTTLISAVSYQYIELPFLVLGKRLVEKYKRYDHIRL</sequence>
<organism evidence="3 4">
    <name type="scientific">Flavisolibacter tropicus</name>
    <dbReference type="NCBI Taxonomy" id="1492898"/>
    <lineage>
        <taxon>Bacteria</taxon>
        <taxon>Pseudomonadati</taxon>
        <taxon>Bacteroidota</taxon>
        <taxon>Chitinophagia</taxon>
        <taxon>Chitinophagales</taxon>
        <taxon>Chitinophagaceae</taxon>
        <taxon>Flavisolibacter</taxon>
    </lineage>
</organism>
<feature type="domain" description="Acyltransferase 3" evidence="2">
    <location>
        <begin position="27"/>
        <end position="354"/>
    </location>
</feature>
<dbReference type="EMBL" id="CP011390">
    <property type="protein sequence ID" value="ANE52409.1"/>
    <property type="molecule type" value="Genomic_DNA"/>
</dbReference>
<dbReference type="KEGG" id="fla:SY85_19895"/>
<keyword evidence="1" id="KW-0812">Transmembrane</keyword>
<feature type="transmembrane region" description="Helical" evidence="1">
    <location>
        <begin position="64"/>
        <end position="88"/>
    </location>
</feature>
<reference evidence="3 4" key="2">
    <citation type="journal article" date="2016" name="Int. J. Syst. Evol. Microbiol.">
        <title>Flavisolibacter tropicus sp. nov., isolated from tropical soil.</title>
        <authorList>
            <person name="Lee J.J."/>
            <person name="Kang M.S."/>
            <person name="Kim G.S."/>
            <person name="Lee C.S."/>
            <person name="Lim S."/>
            <person name="Lee J."/>
            <person name="Roh S.H."/>
            <person name="Kang H."/>
            <person name="Ha J.M."/>
            <person name="Bae S."/>
            <person name="Jung H.Y."/>
            <person name="Kim M.K."/>
        </authorList>
    </citation>
    <scope>NUCLEOTIDE SEQUENCE [LARGE SCALE GENOMIC DNA]</scope>
    <source>
        <strain evidence="3 4">LCS9</strain>
    </source>
</reference>
<dbReference type="OrthoDB" id="290051at2"/>
<feature type="transmembrane region" description="Helical" evidence="1">
    <location>
        <begin position="337"/>
        <end position="359"/>
    </location>
</feature>
<evidence type="ECO:0000313" key="3">
    <source>
        <dbReference type="EMBL" id="ANE52409.1"/>
    </source>
</evidence>
<dbReference type="RefSeq" id="WP_066406832.1">
    <property type="nucleotide sequence ID" value="NZ_CP011390.1"/>
</dbReference>
<dbReference type="STRING" id="1492898.SY85_19895"/>
<protein>
    <recommendedName>
        <fullName evidence="2">Acyltransferase 3 domain-containing protein</fullName>
    </recommendedName>
</protein>
<keyword evidence="1" id="KW-0472">Membrane</keyword>
<dbReference type="GO" id="GO:0000271">
    <property type="term" value="P:polysaccharide biosynthetic process"/>
    <property type="evidence" value="ECO:0007669"/>
    <property type="project" value="TreeGrafter"/>
</dbReference>
<feature type="transmembrane region" description="Helical" evidence="1">
    <location>
        <begin position="109"/>
        <end position="128"/>
    </location>
</feature>
<evidence type="ECO:0000259" key="2">
    <source>
        <dbReference type="Pfam" id="PF01757"/>
    </source>
</evidence>
<gene>
    <name evidence="3" type="ORF">SY85_19895</name>
</gene>
<dbReference type="InterPro" id="IPR050879">
    <property type="entry name" value="Acyltransferase_3"/>
</dbReference>
<accession>A0A172TZ78</accession>
<dbReference type="Proteomes" id="UP000077177">
    <property type="component" value="Chromosome"/>
</dbReference>
<dbReference type="PANTHER" id="PTHR23028:SF53">
    <property type="entry name" value="ACYL_TRANSF_3 DOMAIN-CONTAINING PROTEIN"/>
    <property type="match status" value="1"/>
</dbReference>
<feature type="transmembrane region" description="Helical" evidence="1">
    <location>
        <begin position="202"/>
        <end position="225"/>
    </location>
</feature>
<reference evidence="4" key="1">
    <citation type="submission" date="2015-01" db="EMBL/GenBank/DDBJ databases">
        <title>Flavisolibacter sp./LCS9/ whole genome sequencing.</title>
        <authorList>
            <person name="Kim M.K."/>
            <person name="Srinivasan S."/>
            <person name="Lee J.-J."/>
        </authorList>
    </citation>
    <scope>NUCLEOTIDE SEQUENCE [LARGE SCALE GENOMIC DNA]</scope>
    <source>
        <strain evidence="4">LCS9</strain>
    </source>
</reference>
<evidence type="ECO:0000256" key="1">
    <source>
        <dbReference type="SAM" id="Phobius"/>
    </source>
</evidence>
<feature type="transmembrane region" description="Helical" evidence="1">
    <location>
        <begin position="310"/>
        <end position="330"/>
    </location>
</feature>
<feature type="transmembrane region" description="Helical" evidence="1">
    <location>
        <begin position="174"/>
        <end position="195"/>
    </location>
</feature>
<dbReference type="GO" id="GO:0016020">
    <property type="term" value="C:membrane"/>
    <property type="evidence" value="ECO:0007669"/>
    <property type="project" value="TreeGrafter"/>
</dbReference>
<keyword evidence="4" id="KW-1185">Reference proteome</keyword>
<dbReference type="AlphaFoldDB" id="A0A172TZ78"/>
<feature type="transmembrane region" description="Helical" evidence="1">
    <location>
        <begin position="271"/>
        <end position="290"/>
    </location>
</feature>